<dbReference type="InterPro" id="IPR001878">
    <property type="entry name" value="Znf_CCHC"/>
</dbReference>
<dbReference type="Proteomes" id="UP001642501">
    <property type="component" value="Unassembled WGS sequence"/>
</dbReference>
<feature type="compositionally biased region" description="Acidic residues" evidence="2">
    <location>
        <begin position="434"/>
        <end position="443"/>
    </location>
</feature>
<feature type="compositionally biased region" description="Polar residues" evidence="2">
    <location>
        <begin position="71"/>
        <end position="84"/>
    </location>
</feature>
<feature type="domain" description="CCHC-type" evidence="3">
    <location>
        <begin position="352"/>
        <end position="367"/>
    </location>
</feature>
<dbReference type="PROSITE" id="PS50158">
    <property type="entry name" value="ZF_CCHC"/>
    <property type="match status" value="1"/>
</dbReference>
<evidence type="ECO:0000313" key="4">
    <source>
        <dbReference type="EMBL" id="CAK7263883.1"/>
    </source>
</evidence>
<keyword evidence="1" id="KW-0479">Metal-binding</keyword>
<proteinExistence type="predicted"/>
<sequence length="443" mass="49872">MRPMRPVRPVRPIHAIRSQLTTCLVCFYSSQRRSVKRIKREEKEREERKEERAERAQQHRELMQAMMTLMGSRSATPDPSSKSAVSDPVVASEPDVAVAPNDETTGTSKSAKSFNPTVFSAPAFSAKRNPDEFTDTIRELQLDFDWYAANGYLEGCRKPVDERSPGDFGILSTSITTQTPWYRCVFAIVCLQGLQVYRNHRERGLVANLQSSTIIADMSKLAKAYSLAPLHVVDGQGRLDAFVSCITAWDQRVGDMLRDRLLVLLPDRVVDGPRGYTLALRDLSSFARQKWTAFASALDAGPRLRTAAPFLVAASSLDTNDQDSDHEYFSDGGTLYHDQAFVTAFEKKRQQCFNCKKKGHWARDCSEPKSFKTIKTQRQDRSYSRPTQHRGMSRSRQDRPALGRAVNITGNLLYNDKPTRVFAAVDDPIRDPGDDSDAYSDAE</sequence>
<gene>
    <name evidence="4" type="ORF">SEPCBS57363_000787</name>
</gene>
<dbReference type="SUPFAM" id="SSF57756">
    <property type="entry name" value="Retrovirus zinc finger-like domains"/>
    <property type="match status" value="1"/>
</dbReference>
<evidence type="ECO:0000256" key="1">
    <source>
        <dbReference type="PROSITE-ProRule" id="PRU00047"/>
    </source>
</evidence>
<name>A0ABP0D6P2_9PEZI</name>
<dbReference type="EMBL" id="CAWUOM010000007">
    <property type="protein sequence ID" value="CAK7263883.1"/>
    <property type="molecule type" value="Genomic_DNA"/>
</dbReference>
<dbReference type="Gene3D" id="4.10.60.10">
    <property type="entry name" value="Zinc finger, CCHC-type"/>
    <property type="match status" value="1"/>
</dbReference>
<dbReference type="SMART" id="SM00343">
    <property type="entry name" value="ZnF_C2HC"/>
    <property type="match status" value="1"/>
</dbReference>
<evidence type="ECO:0000259" key="3">
    <source>
        <dbReference type="PROSITE" id="PS50158"/>
    </source>
</evidence>
<feature type="region of interest" description="Disordered" evidence="2">
    <location>
        <begin position="373"/>
        <end position="401"/>
    </location>
</feature>
<accession>A0ABP0D6P2</accession>
<keyword evidence="1" id="KW-0862">Zinc</keyword>
<dbReference type="Pfam" id="PF00098">
    <property type="entry name" value="zf-CCHC"/>
    <property type="match status" value="1"/>
</dbReference>
<evidence type="ECO:0000313" key="5">
    <source>
        <dbReference type="Proteomes" id="UP001642501"/>
    </source>
</evidence>
<feature type="region of interest" description="Disordered" evidence="2">
    <location>
        <begin position="424"/>
        <end position="443"/>
    </location>
</feature>
<comment type="caution">
    <text evidence="4">The sequence shown here is derived from an EMBL/GenBank/DDBJ whole genome shotgun (WGS) entry which is preliminary data.</text>
</comment>
<feature type="region of interest" description="Disordered" evidence="2">
    <location>
        <begin position="71"/>
        <end position="112"/>
    </location>
</feature>
<feature type="compositionally biased region" description="Basic and acidic residues" evidence="2">
    <location>
        <begin position="39"/>
        <end position="57"/>
    </location>
</feature>
<evidence type="ECO:0000256" key="2">
    <source>
        <dbReference type="SAM" id="MobiDB-lite"/>
    </source>
</evidence>
<reference evidence="4 5" key="1">
    <citation type="submission" date="2024-01" db="EMBL/GenBank/DDBJ databases">
        <authorList>
            <person name="Allen C."/>
            <person name="Tagirdzhanova G."/>
        </authorList>
    </citation>
    <scope>NUCLEOTIDE SEQUENCE [LARGE SCALE GENOMIC DNA]</scope>
    <source>
        <strain evidence="4 5">CBS 573.63</strain>
    </source>
</reference>
<feature type="region of interest" description="Disordered" evidence="2">
    <location>
        <begin position="35"/>
        <end position="57"/>
    </location>
</feature>
<organism evidence="4 5">
    <name type="scientific">Sporothrix epigloea</name>
    <dbReference type="NCBI Taxonomy" id="1892477"/>
    <lineage>
        <taxon>Eukaryota</taxon>
        <taxon>Fungi</taxon>
        <taxon>Dikarya</taxon>
        <taxon>Ascomycota</taxon>
        <taxon>Pezizomycotina</taxon>
        <taxon>Sordariomycetes</taxon>
        <taxon>Sordariomycetidae</taxon>
        <taxon>Ophiostomatales</taxon>
        <taxon>Ophiostomataceae</taxon>
        <taxon>Sporothrix</taxon>
    </lineage>
</organism>
<keyword evidence="1" id="KW-0863">Zinc-finger</keyword>
<protein>
    <recommendedName>
        <fullName evidence="3">CCHC-type domain-containing protein</fullName>
    </recommendedName>
</protein>
<feature type="compositionally biased region" description="Polar residues" evidence="2">
    <location>
        <begin position="102"/>
        <end position="112"/>
    </location>
</feature>
<dbReference type="InterPro" id="IPR036875">
    <property type="entry name" value="Znf_CCHC_sf"/>
</dbReference>
<keyword evidence="5" id="KW-1185">Reference proteome</keyword>